<evidence type="ECO:0000256" key="4">
    <source>
        <dbReference type="ARBA" id="ARBA00022989"/>
    </source>
</evidence>
<evidence type="ECO:0000256" key="1">
    <source>
        <dbReference type="ARBA" id="ARBA00004141"/>
    </source>
</evidence>
<comment type="caution">
    <text evidence="7">The sequence shown here is derived from an EMBL/GenBank/DDBJ whole genome shotgun (WGS) entry which is preliminary data.</text>
</comment>
<dbReference type="InterPro" id="IPR035906">
    <property type="entry name" value="MetI-like_sf"/>
</dbReference>
<dbReference type="PANTHER" id="PTHR30177:SF4">
    <property type="entry name" value="OSMOPROTECTANT IMPORT PERMEASE PROTEIN OSMW"/>
    <property type="match status" value="1"/>
</dbReference>
<dbReference type="GO" id="GO:0016020">
    <property type="term" value="C:membrane"/>
    <property type="evidence" value="ECO:0007669"/>
    <property type="project" value="UniProtKB-SubCell"/>
</dbReference>
<accession>A0A7C3E6N0</accession>
<evidence type="ECO:0000256" key="3">
    <source>
        <dbReference type="ARBA" id="ARBA00022692"/>
    </source>
</evidence>
<feature type="transmembrane region" description="Helical" evidence="6">
    <location>
        <begin position="12"/>
        <end position="35"/>
    </location>
</feature>
<keyword evidence="2" id="KW-0813">Transport</keyword>
<keyword evidence="4 6" id="KW-1133">Transmembrane helix</keyword>
<dbReference type="InterPro" id="IPR051204">
    <property type="entry name" value="ABC_transp_perm/SBD"/>
</dbReference>
<comment type="subcellular location">
    <subcellularLocation>
        <location evidence="1">Membrane</location>
        <topology evidence="1">Multi-pass membrane protein</topology>
    </subcellularLocation>
</comment>
<dbReference type="AlphaFoldDB" id="A0A7C3E6N0"/>
<evidence type="ECO:0000256" key="2">
    <source>
        <dbReference type="ARBA" id="ARBA00022448"/>
    </source>
</evidence>
<protein>
    <submittedName>
        <fullName evidence="7">Uncharacterized protein</fullName>
    </submittedName>
</protein>
<dbReference type="GO" id="GO:0031460">
    <property type="term" value="P:glycine betaine transport"/>
    <property type="evidence" value="ECO:0007669"/>
    <property type="project" value="TreeGrafter"/>
</dbReference>
<keyword evidence="5 6" id="KW-0472">Membrane</keyword>
<evidence type="ECO:0000313" key="7">
    <source>
        <dbReference type="EMBL" id="HFH28991.1"/>
    </source>
</evidence>
<evidence type="ECO:0000256" key="5">
    <source>
        <dbReference type="ARBA" id="ARBA00023136"/>
    </source>
</evidence>
<dbReference type="PANTHER" id="PTHR30177">
    <property type="entry name" value="GLYCINE BETAINE/L-PROLINE TRANSPORT SYSTEM PERMEASE PROTEIN PROW"/>
    <property type="match status" value="1"/>
</dbReference>
<dbReference type="SUPFAM" id="SSF161098">
    <property type="entry name" value="MetI-like"/>
    <property type="match status" value="1"/>
</dbReference>
<evidence type="ECO:0000256" key="6">
    <source>
        <dbReference type="SAM" id="Phobius"/>
    </source>
</evidence>
<gene>
    <name evidence="7" type="ORF">ENS59_05705</name>
</gene>
<proteinExistence type="predicted"/>
<dbReference type="EMBL" id="DSVL01000177">
    <property type="protein sequence ID" value="HFH28991.1"/>
    <property type="molecule type" value="Genomic_DNA"/>
</dbReference>
<name>A0A7C3E6N0_9SPIR</name>
<sequence length="47" mass="4768">MPLVMAGIRTAFVQTLGNAALAPLIGAGGLGFFIFQGIGQTSTDMVL</sequence>
<reference evidence="7" key="1">
    <citation type="journal article" date="2020" name="mSystems">
        <title>Genome- and Community-Level Interaction Insights into Carbon Utilization and Element Cycling Functions of Hydrothermarchaeota in Hydrothermal Sediment.</title>
        <authorList>
            <person name="Zhou Z."/>
            <person name="Liu Y."/>
            <person name="Xu W."/>
            <person name="Pan J."/>
            <person name="Luo Z.H."/>
            <person name="Li M."/>
        </authorList>
    </citation>
    <scope>NUCLEOTIDE SEQUENCE [LARGE SCALE GENOMIC DNA]</scope>
    <source>
        <strain evidence="7">SpSt-503</strain>
    </source>
</reference>
<keyword evidence="3 6" id="KW-0812">Transmembrane</keyword>
<organism evidence="7">
    <name type="scientific">Gracilinema caldarium</name>
    <dbReference type="NCBI Taxonomy" id="215591"/>
    <lineage>
        <taxon>Bacteria</taxon>
        <taxon>Pseudomonadati</taxon>
        <taxon>Spirochaetota</taxon>
        <taxon>Spirochaetia</taxon>
        <taxon>Spirochaetales</taxon>
        <taxon>Breznakiellaceae</taxon>
        <taxon>Gracilinema</taxon>
    </lineage>
</organism>